<dbReference type="Proteomes" id="UP001202328">
    <property type="component" value="Unassembled WGS sequence"/>
</dbReference>
<dbReference type="AlphaFoldDB" id="A0AAD4XVD2"/>
<feature type="non-terminal residue" evidence="1">
    <location>
        <position position="105"/>
    </location>
</feature>
<sequence>MTGSVPYFLCCQTSSSSRRTIAKRVESFIHQFDEISKQRSKFHLNPCMAVADVQSGIRQERETSSYTDEPTIYGREEDREFIVKLLQKHTCGSGNNRLRKRFFCL</sequence>
<keyword evidence="2" id="KW-1185">Reference proteome</keyword>
<evidence type="ECO:0000313" key="2">
    <source>
        <dbReference type="Proteomes" id="UP001202328"/>
    </source>
</evidence>
<comment type="caution">
    <text evidence="1">The sequence shown here is derived from an EMBL/GenBank/DDBJ whole genome shotgun (WGS) entry which is preliminary data.</text>
</comment>
<name>A0AAD4XVD2_9MAGN</name>
<proteinExistence type="predicted"/>
<evidence type="ECO:0000313" key="1">
    <source>
        <dbReference type="EMBL" id="KAI3959337.1"/>
    </source>
</evidence>
<organism evidence="1 2">
    <name type="scientific">Papaver atlanticum</name>
    <dbReference type="NCBI Taxonomy" id="357466"/>
    <lineage>
        <taxon>Eukaryota</taxon>
        <taxon>Viridiplantae</taxon>
        <taxon>Streptophyta</taxon>
        <taxon>Embryophyta</taxon>
        <taxon>Tracheophyta</taxon>
        <taxon>Spermatophyta</taxon>
        <taxon>Magnoliopsida</taxon>
        <taxon>Ranunculales</taxon>
        <taxon>Papaveraceae</taxon>
        <taxon>Papaveroideae</taxon>
        <taxon>Papaver</taxon>
    </lineage>
</organism>
<reference evidence="1" key="1">
    <citation type="submission" date="2022-04" db="EMBL/GenBank/DDBJ databases">
        <title>A functionally conserved STORR gene fusion in Papaver species that diverged 16.8 million years ago.</title>
        <authorList>
            <person name="Catania T."/>
        </authorList>
    </citation>
    <scope>NUCLEOTIDE SEQUENCE</scope>
    <source>
        <strain evidence="1">S-188037</strain>
    </source>
</reference>
<accession>A0AAD4XVD2</accession>
<dbReference type="EMBL" id="JAJJMB010001069">
    <property type="protein sequence ID" value="KAI3959337.1"/>
    <property type="molecule type" value="Genomic_DNA"/>
</dbReference>
<protein>
    <submittedName>
        <fullName evidence="1">Uncharacterized protein</fullName>
    </submittedName>
</protein>
<gene>
    <name evidence="1" type="ORF">MKW98_018927</name>
</gene>